<proteinExistence type="predicted"/>
<dbReference type="RefSeq" id="WP_309907425.1">
    <property type="nucleotide sequence ID" value="NZ_JAVDRF010000019.1"/>
</dbReference>
<accession>A0ABU1NP04</accession>
<organism evidence="1 2">
    <name type="scientific">Variovorax soli</name>
    <dbReference type="NCBI Taxonomy" id="376815"/>
    <lineage>
        <taxon>Bacteria</taxon>
        <taxon>Pseudomonadati</taxon>
        <taxon>Pseudomonadota</taxon>
        <taxon>Betaproteobacteria</taxon>
        <taxon>Burkholderiales</taxon>
        <taxon>Comamonadaceae</taxon>
        <taxon>Variovorax</taxon>
    </lineage>
</organism>
<sequence length="185" mass="20095">MSWTIDGTLDPDEALRLLDHMSGASNNDFAMLIENKGSVVEGESARQYEDGKQRMDIAGYAYLAEVVTPPGASKGKVRNHSLIVVRNCDAATASIASLMKNQDSDIKVELSVFKAGGDSSKDMQPTLEIVLEGARIDTHSILTGGSPRRPCEILFFRYRKIEIRSASQKGTGQRGAVRSCVMNAD</sequence>
<evidence type="ECO:0000313" key="1">
    <source>
        <dbReference type="EMBL" id="MDR6539596.1"/>
    </source>
</evidence>
<keyword evidence="2" id="KW-1185">Reference proteome</keyword>
<gene>
    <name evidence="1" type="ORF">J2739_005395</name>
</gene>
<evidence type="ECO:0000313" key="2">
    <source>
        <dbReference type="Proteomes" id="UP001184230"/>
    </source>
</evidence>
<dbReference type="InterPro" id="IPR008514">
    <property type="entry name" value="T6SS_Hcp"/>
</dbReference>
<name>A0ABU1NP04_9BURK</name>
<dbReference type="SUPFAM" id="SSF141452">
    <property type="entry name" value="Hcp1-like"/>
    <property type="match status" value="1"/>
</dbReference>
<reference evidence="1 2" key="1">
    <citation type="submission" date="2023-07" db="EMBL/GenBank/DDBJ databases">
        <title>Sorghum-associated microbial communities from plants grown in Nebraska, USA.</title>
        <authorList>
            <person name="Schachtman D."/>
        </authorList>
    </citation>
    <scope>NUCLEOTIDE SEQUENCE [LARGE SCALE GENOMIC DNA]</scope>
    <source>
        <strain evidence="1 2">DS1781</strain>
    </source>
</reference>
<dbReference type="Proteomes" id="UP001184230">
    <property type="component" value="Unassembled WGS sequence"/>
</dbReference>
<dbReference type="Pfam" id="PF05638">
    <property type="entry name" value="T6SS_HCP"/>
    <property type="match status" value="1"/>
</dbReference>
<comment type="caution">
    <text evidence="1">The sequence shown here is derived from an EMBL/GenBank/DDBJ whole genome shotgun (WGS) entry which is preliminary data.</text>
</comment>
<dbReference type="Gene3D" id="2.30.110.20">
    <property type="entry name" value="Hcp1-like"/>
    <property type="match status" value="1"/>
</dbReference>
<dbReference type="InterPro" id="IPR036624">
    <property type="entry name" value="Hcp1-lik_sf"/>
</dbReference>
<protein>
    <submittedName>
        <fullName evidence="1">Type VI protein secretion system component Hcp</fullName>
    </submittedName>
</protein>
<dbReference type="EMBL" id="JAVDRF010000019">
    <property type="protein sequence ID" value="MDR6539596.1"/>
    <property type="molecule type" value="Genomic_DNA"/>
</dbReference>